<evidence type="ECO:0000313" key="1">
    <source>
        <dbReference type="EMBL" id="KAG2288615.1"/>
    </source>
</evidence>
<accession>A0A8X7UQP3</accession>
<organism evidence="1 2">
    <name type="scientific">Brassica carinata</name>
    <name type="common">Ethiopian mustard</name>
    <name type="synonym">Abyssinian cabbage</name>
    <dbReference type="NCBI Taxonomy" id="52824"/>
    <lineage>
        <taxon>Eukaryota</taxon>
        <taxon>Viridiplantae</taxon>
        <taxon>Streptophyta</taxon>
        <taxon>Embryophyta</taxon>
        <taxon>Tracheophyta</taxon>
        <taxon>Spermatophyta</taxon>
        <taxon>Magnoliopsida</taxon>
        <taxon>eudicotyledons</taxon>
        <taxon>Gunneridae</taxon>
        <taxon>Pentapetalae</taxon>
        <taxon>rosids</taxon>
        <taxon>malvids</taxon>
        <taxon>Brassicales</taxon>
        <taxon>Brassicaceae</taxon>
        <taxon>Brassiceae</taxon>
        <taxon>Brassica</taxon>
    </lineage>
</organism>
<evidence type="ECO:0000313" key="2">
    <source>
        <dbReference type="Proteomes" id="UP000886595"/>
    </source>
</evidence>
<gene>
    <name evidence="1" type="ORF">Bca52824_048219</name>
</gene>
<comment type="caution">
    <text evidence="1">The sequence shown here is derived from an EMBL/GenBank/DDBJ whole genome shotgun (WGS) entry which is preliminary data.</text>
</comment>
<reference evidence="1 2" key="1">
    <citation type="submission" date="2020-02" db="EMBL/GenBank/DDBJ databases">
        <authorList>
            <person name="Ma Q."/>
            <person name="Huang Y."/>
            <person name="Song X."/>
            <person name="Pei D."/>
        </authorList>
    </citation>
    <scope>NUCLEOTIDE SEQUENCE [LARGE SCALE GENOMIC DNA]</scope>
    <source>
        <strain evidence="1">Sxm20200214</strain>
        <tissue evidence="1">Leaf</tissue>
    </source>
</reference>
<dbReference type="AlphaFoldDB" id="A0A8X7UQP3"/>
<protein>
    <submittedName>
        <fullName evidence="1">Uncharacterized protein</fullName>
    </submittedName>
</protein>
<sequence>MNYIGHIKLVNGKVPSDSLLLDEAEIAASRRVELLVQTHDDPVMKLYLWDKAAFEFYEKFKASEALRVILVTTLNPKRFGGALSLSAMRLHSVPG</sequence>
<dbReference type="OrthoDB" id="1752136at2759"/>
<name>A0A8X7UQP3_BRACI</name>
<dbReference type="EMBL" id="JAAMPC010000010">
    <property type="protein sequence ID" value="KAG2288615.1"/>
    <property type="molecule type" value="Genomic_DNA"/>
</dbReference>
<proteinExistence type="predicted"/>
<keyword evidence="2" id="KW-1185">Reference proteome</keyword>
<dbReference type="Proteomes" id="UP000886595">
    <property type="component" value="Unassembled WGS sequence"/>
</dbReference>